<name>A0ABM7FQR7_9STAP</name>
<evidence type="ECO:0000313" key="3">
    <source>
        <dbReference type="Proteomes" id="UP000274772"/>
    </source>
</evidence>
<dbReference type="EMBL" id="AP018586">
    <property type="protein sequence ID" value="BBD91409.1"/>
    <property type="molecule type" value="Genomic_DNA"/>
</dbReference>
<organism evidence="2 3">
    <name type="scientific">Staphylococcus caprae</name>
    <dbReference type="NCBI Taxonomy" id="29380"/>
    <lineage>
        <taxon>Bacteria</taxon>
        <taxon>Bacillati</taxon>
        <taxon>Bacillota</taxon>
        <taxon>Bacilli</taxon>
        <taxon>Bacillales</taxon>
        <taxon>Staphylococcaceae</taxon>
        <taxon>Staphylococcus</taxon>
    </lineage>
</organism>
<evidence type="ECO:0000256" key="1">
    <source>
        <dbReference type="SAM" id="Phobius"/>
    </source>
</evidence>
<keyword evidence="3" id="KW-1185">Reference proteome</keyword>
<dbReference type="Proteomes" id="UP000274772">
    <property type="component" value="Chromosome"/>
</dbReference>
<gene>
    <name evidence="2" type="ORF">JMUB590_0299</name>
</gene>
<dbReference type="GeneID" id="77169478"/>
<proteinExistence type="predicted"/>
<keyword evidence="1" id="KW-0472">Membrane</keyword>
<accession>A0ABM7FQR7</accession>
<protein>
    <submittedName>
        <fullName evidence="2">Uncharacterized protein</fullName>
    </submittedName>
</protein>
<keyword evidence="1" id="KW-0812">Transmembrane</keyword>
<reference evidence="2 3" key="1">
    <citation type="submission" date="2018-05" db="EMBL/GenBank/DDBJ databases">
        <title>Complete genome sequencing of three human clinical isolates of Staphylococcus caprae reveals virulence factors similar to those of S. epidermidis and S. capitis.</title>
        <authorList>
            <person name="Watanabe S."/>
            <person name="Cui L."/>
        </authorList>
    </citation>
    <scope>NUCLEOTIDE SEQUENCE [LARGE SCALE GENOMIC DNA]</scope>
    <source>
        <strain evidence="2 3">JMUB590</strain>
    </source>
</reference>
<sequence>MTRNIIIGVSVVVALVVGGFAGFKLIKRNQIEKHSMSNAEL</sequence>
<dbReference type="RefSeq" id="WP_002444589.1">
    <property type="nucleotide sequence ID" value="NZ_AP018585.1"/>
</dbReference>
<evidence type="ECO:0000313" key="2">
    <source>
        <dbReference type="EMBL" id="BBD91409.1"/>
    </source>
</evidence>
<feature type="transmembrane region" description="Helical" evidence="1">
    <location>
        <begin position="6"/>
        <end position="26"/>
    </location>
</feature>
<keyword evidence="1" id="KW-1133">Transmembrane helix</keyword>